<keyword evidence="2" id="KW-1185">Reference proteome</keyword>
<gene>
    <name evidence="1" type="ORF">EVAR_94462_1</name>
</gene>
<sequence>MRVKSSKVTNVIHVKFWAARTHPHLCESEVIISPTHKPNGGWRDSVYFFRGASLRLPLHHNGFSVSEIGSPDVSTRGPTAPFTYVCIELAASLVRLHSRFACTNNAKSLIF</sequence>
<comment type="caution">
    <text evidence="1">The sequence shown here is derived from an EMBL/GenBank/DDBJ whole genome shotgun (WGS) entry which is preliminary data.</text>
</comment>
<dbReference type="Proteomes" id="UP000299102">
    <property type="component" value="Unassembled WGS sequence"/>
</dbReference>
<evidence type="ECO:0000313" key="1">
    <source>
        <dbReference type="EMBL" id="GBP89643.1"/>
    </source>
</evidence>
<organism evidence="1 2">
    <name type="scientific">Eumeta variegata</name>
    <name type="common">Bagworm moth</name>
    <name type="synonym">Eumeta japonica</name>
    <dbReference type="NCBI Taxonomy" id="151549"/>
    <lineage>
        <taxon>Eukaryota</taxon>
        <taxon>Metazoa</taxon>
        <taxon>Ecdysozoa</taxon>
        <taxon>Arthropoda</taxon>
        <taxon>Hexapoda</taxon>
        <taxon>Insecta</taxon>
        <taxon>Pterygota</taxon>
        <taxon>Neoptera</taxon>
        <taxon>Endopterygota</taxon>
        <taxon>Lepidoptera</taxon>
        <taxon>Glossata</taxon>
        <taxon>Ditrysia</taxon>
        <taxon>Tineoidea</taxon>
        <taxon>Psychidae</taxon>
        <taxon>Oiketicinae</taxon>
        <taxon>Eumeta</taxon>
    </lineage>
</organism>
<dbReference type="EMBL" id="BGZK01002015">
    <property type="protein sequence ID" value="GBP89643.1"/>
    <property type="molecule type" value="Genomic_DNA"/>
</dbReference>
<evidence type="ECO:0000313" key="2">
    <source>
        <dbReference type="Proteomes" id="UP000299102"/>
    </source>
</evidence>
<name>A0A4C1ZSB6_EUMVA</name>
<protein>
    <submittedName>
        <fullName evidence="1">Uncharacterized protein</fullName>
    </submittedName>
</protein>
<proteinExistence type="predicted"/>
<reference evidence="1 2" key="1">
    <citation type="journal article" date="2019" name="Commun. Biol.">
        <title>The bagworm genome reveals a unique fibroin gene that provides high tensile strength.</title>
        <authorList>
            <person name="Kono N."/>
            <person name="Nakamura H."/>
            <person name="Ohtoshi R."/>
            <person name="Tomita M."/>
            <person name="Numata K."/>
            <person name="Arakawa K."/>
        </authorList>
    </citation>
    <scope>NUCLEOTIDE SEQUENCE [LARGE SCALE GENOMIC DNA]</scope>
</reference>
<dbReference type="AlphaFoldDB" id="A0A4C1ZSB6"/>
<accession>A0A4C1ZSB6</accession>